<dbReference type="OrthoDB" id="3233015at2"/>
<evidence type="ECO:0000259" key="1">
    <source>
        <dbReference type="Pfam" id="PF05713"/>
    </source>
</evidence>
<organism evidence="2 3">
    <name type="scientific">Arcanobacterium bovis</name>
    <dbReference type="NCBI Taxonomy" id="2529275"/>
    <lineage>
        <taxon>Bacteria</taxon>
        <taxon>Bacillati</taxon>
        <taxon>Actinomycetota</taxon>
        <taxon>Actinomycetes</taxon>
        <taxon>Actinomycetales</taxon>
        <taxon>Actinomycetaceae</taxon>
        <taxon>Arcanobacterium</taxon>
    </lineage>
</organism>
<keyword evidence="3" id="KW-1185">Reference proteome</keyword>
<proteinExistence type="predicted"/>
<dbReference type="RefSeq" id="WP_131282396.1">
    <property type="nucleotide sequence ID" value="NZ_JBHSLR010000008.1"/>
</dbReference>
<dbReference type="InterPro" id="IPR008687">
    <property type="entry name" value="MobC"/>
</dbReference>
<name>A0A4Q9UYM1_9ACTO</name>
<dbReference type="Proteomes" id="UP000293036">
    <property type="component" value="Unassembled WGS sequence"/>
</dbReference>
<comment type="caution">
    <text evidence="2">The sequence shown here is derived from an EMBL/GenBank/DDBJ whole genome shotgun (WGS) entry which is preliminary data.</text>
</comment>
<accession>A0A4Q9UYM1</accession>
<dbReference type="AlphaFoldDB" id="A0A4Q9UYM1"/>
<evidence type="ECO:0000313" key="3">
    <source>
        <dbReference type="Proteomes" id="UP000293036"/>
    </source>
</evidence>
<dbReference type="EMBL" id="SJDT01000009">
    <property type="protein sequence ID" value="TBW20768.1"/>
    <property type="molecule type" value="Genomic_DNA"/>
</dbReference>
<feature type="domain" description="Bacterial mobilisation" evidence="1">
    <location>
        <begin position="68"/>
        <end position="109"/>
    </location>
</feature>
<reference evidence="2 3" key="1">
    <citation type="submission" date="2019-02" db="EMBL/GenBank/DDBJ databases">
        <title>Arcanobacterium bovis sp. nov., isolated from the milk of a cow with mastitis.</title>
        <authorList>
            <person name="Sammra O."/>
            <person name="Foster G."/>
            <person name="Hassan A."/>
            <person name="Alssahen M."/>
            <person name="Laemmler C."/>
            <person name="Borowiak M."/>
            <person name="Malorny B."/>
            <person name="Abdulmawjood A."/>
        </authorList>
    </citation>
    <scope>NUCLEOTIDE SEQUENCE [LARGE SCALE GENOMIC DNA]</scope>
    <source>
        <strain evidence="2 3">C605018/01/1</strain>
    </source>
</reference>
<protein>
    <submittedName>
        <fullName evidence="2">MobC family plasmid mobilization relaxosome protein</fullName>
    </submittedName>
</protein>
<sequence length="128" mass="14309">MTKSLSPRGVEKQTRKEFRLSPADWDMIARRMRAKGQKNFSKFARELLTTGVISVSYQRTLSDSLERHLSAIGNNINQIARQANTNNMATHEMVNEAYALLTEIHRAVSNLGDNNGSSGDRRSDNGDA</sequence>
<gene>
    <name evidence="2" type="ORF">EZJ44_08265</name>
</gene>
<dbReference type="Pfam" id="PF05713">
    <property type="entry name" value="MobC"/>
    <property type="match status" value="1"/>
</dbReference>
<evidence type="ECO:0000313" key="2">
    <source>
        <dbReference type="EMBL" id="TBW20768.1"/>
    </source>
</evidence>